<comment type="caution">
    <text evidence="4">The sequence shown here is derived from an EMBL/GenBank/DDBJ whole genome shotgun (WGS) entry which is preliminary data.</text>
</comment>
<dbReference type="Pfam" id="PF19909">
    <property type="entry name" value="DUF6382"/>
    <property type="match status" value="1"/>
</dbReference>
<keyword evidence="2" id="KW-0812">Transmembrane</keyword>
<gene>
    <name evidence="4" type="ORF">ACFFJ8_33030</name>
</gene>
<keyword evidence="2" id="KW-1133">Transmembrane helix</keyword>
<protein>
    <submittedName>
        <fullName evidence="4">DUF6382 domain-containing protein</fullName>
    </submittedName>
</protein>
<dbReference type="EMBL" id="JBHLVF010000047">
    <property type="protein sequence ID" value="MFC0396188.1"/>
    <property type="molecule type" value="Genomic_DNA"/>
</dbReference>
<dbReference type="Proteomes" id="UP001589818">
    <property type="component" value="Unassembled WGS sequence"/>
</dbReference>
<dbReference type="PROSITE" id="PS50006">
    <property type="entry name" value="FHA_DOMAIN"/>
    <property type="match status" value="1"/>
</dbReference>
<accession>A0ABV6JJT8</accession>
<feature type="transmembrane region" description="Helical" evidence="2">
    <location>
        <begin position="306"/>
        <end position="327"/>
    </location>
</feature>
<dbReference type="InterPro" id="IPR008984">
    <property type="entry name" value="SMAD_FHA_dom_sf"/>
</dbReference>
<keyword evidence="5" id="KW-1185">Reference proteome</keyword>
<feature type="domain" description="FHA" evidence="3">
    <location>
        <begin position="469"/>
        <end position="519"/>
    </location>
</feature>
<name>A0ABV6JJT8_9BACL</name>
<evidence type="ECO:0000313" key="4">
    <source>
        <dbReference type="EMBL" id="MFC0396188.1"/>
    </source>
</evidence>
<dbReference type="RefSeq" id="WP_204817001.1">
    <property type="nucleotide sequence ID" value="NZ_JANHOF010000002.1"/>
</dbReference>
<reference evidence="4 5" key="1">
    <citation type="submission" date="2024-09" db="EMBL/GenBank/DDBJ databases">
        <authorList>
            <person name="Sun Q."/>
            <person name="Mori K."/>
        </authorList>
    </citation>
    <scope>NUCLEOTIDE SEQUENCE [LARGE SCALE GENOMIC DNA]</scope>
    <source>
        <strain evidence="4 5">CCM 4839</strain>
    </source>
</reference>
<keyword evidence="2" id="KW-0472">Membrane</keyword>
<dbReference type="Gene3D" id="2.60.200.20">
    <property type="match status" value="1"/>
</dbReference>
<evidence type="ECO:0000256" key="2">
    <source>
        <dbReference type="SAM" id="Phobius"/>
    </source>
</evidence>
<feature type="compositionally biased region" description="Basic and acidic residues" evidence="1">
    <location>
        <begin position="213"/>
        <end position="238"/>
    </location>
</feature>
<dbReference type="Pfam" id="PF00498">
    <property type="entry name" value="FHA"/>
    <property type="match status" value="1"/>
</dbReference>
<dbReference type="PANTHER" id="PTHR23308">
    <property type="entry name" value="NUCLEAR INHIBITOR OF PROTEIN PHOSPHATASE-1"/>
    <property type="match status" value="1"/>
</dbReference>
<feature type="compositionally biased region" description="Low complexity" evidence="1">
    <location>
        <begin position="404"/>
        <end position="418"/>
    </location>
</feature>
<feature type="region of interest" description="Disordered" evidence="1">
    <location>
        <begin position="200"/>
        <end position="247"/>
    </location>
</feature>
<dbReference type="InterPro" id="IPR050923">
    <property type="entry name" value="Cell_Proc_Reg/RNA_Proc"/>
</dbReference>
<dbReference type="SUPFAM" id="SSF49879">
    <property type="entry name" value="SMAD/FHA domain"/>
    <property type="match status" value="1"/>
</dbReference>
<organism evidence="4 5">
    <name type="scientific">Paenibacillus mendelii</name>
    <dbReference type="NCBI Taxonomy" id="206163"/>
    <lineage>
        <taxon>Bacteria</taxon>
        <taxon>Bacillati</taxon>
        <taxon>Bacillota</taxon>
        <taxon>Bacilli</taxon>
        <taxon>Bacillales</taxon>
        <taxon>Paenibacillaceae</taxon>
        <taxon>Paenibacillus</taxon>
    </lineage>
</organism>
<feature type="region of interest" description="Disordered" evidence="1">
    <location>
        <begin position="381"/>
        <end position="419"/>
    </location>
</feature>
<dbReference type="SMART" id="SM00240">
    <property type="entry name" value="FHA"/>
    <property type="match status" value="1"/>
</dbReference>
<evidence type="ECO:0000259" key="3">
    <source>
        <dbReference type="PROSITE" id="PS50006"/>
    </source>
</evidence>
<dbReference type="InterPro" id="IPR045962">
    <property type="entry name" value="DUF6382"/>
</dbReference>
<dbReference type="InterPro" id="IPR000253">
    <property type="entry name" value="FHA_dom"/>
</dbReference>
<evidence type="ECO:0000256" key="1">
    <source>
        <dbReference type="SAM" id="MobiDB-lite"/>
    </source>
</evidence>
<dbReference type="CDD" id="cd00060">
    <property type="entry name" value="FHA"/>
    <property type="match status" value="1"/>
</dbReference>
<proteinExistence type="predicted"/>
<sequence>MSLVPLRVDFALNRGHELIVDRETGITRAELDEVELHMLQGHPIPKLLQVEWIDIDGNIQFHYPLSGRRMLSHRLQMQSVTMTEYYALLLAVVEALDDCKHYMLREDGLLLQDQTVFVSERLDDIALCYVPLRDTSHSDSPADAVLALAIRWIGYVGQPDGNGMQVVFRHLREERISWSSLRQTLLRLLSEPMNAGIERAPVQEAAPASWHKARSEELERQQTSQDRNEYGNKARNESQSHQSSLFLPNEDNHNLAREKDALPLIELDTVDEEKPAARQQLITAAVFVIVVALIWRYLYLAEPSRTSLLISGGLTLLAAAGAIAYWGRKLRSESQDKRDSGSDMQSSLFEEDGFVPNSDVLNSKSMAAREEVSRRFFEARPDQEAGESFDNSRFAPFAPPGQLPNSSGGSVPNVNSSSLSTFKPIEQNQATVLLGQPGIADNGSLPDEPWLEREMNGHLERVALESGRFIIGRSPEGAQHVDTSSGISRAHLELTAEDELWTAKDMGSRNGTTLNGQTMVPYKSYRVASGDVLQLAGEKGPKYAFRGGKG</sequence>
<feature type="transmembrane region" description="Helical" evidence="2">
    <location>
        <begin position="281"/>
        <end position="300"/>
    </location>
</feature>
<evidence type="ECO:0000313" key="5">
    <source>
        <dbReference type="Proteomes" id="UP001589818"/>
    </source>
</evidence>